<dbReference type="Proteomes" id="UP000101075">
    <property type="component" value="Segment"/>
</dbReference>
<accession>A0A1B1CUS9</accession>
<sequence length="234" mass="27258">MAFSLFPQDSVHSLTLECKEAQLEAPAHLALDIFFLEFLHGERMFPFPRKDTVSFEEILPEYSMPKCRARCRLYNKFWSVTEDLEQQSPLPQIRYDCTCTNPYSLMCQAASKVVCTYWLDKVYEYFEEERANNPYPLVNITNFNLLLISTAPDDDTGRLDYILNPLAPLHDLLTHRAVRNNYAVSRIRGGYEIFITPSYGNNSLMRCCGRVQDNLETFPFRLVVICYPFCKLSR</sequence>
<organism evidence="1 2">
    <name type="scientific">Fowl aviadenovirus D</name>
    <dbReference type="NCBI Taxonomy" id="190064"/>
    <lineage>
        <taxon>Viruses</taxon>
        <taxon>Varidnaviria</taxon>
        <taxon>Bamfordvirae</taxon>
        <taxon>Preplasmiviricota</taxon>
        <taxon>Polisuviricotina</taxon>
        <taxon>Pharingeaviricetes</taxon>
        <taxon>Rowavirales</taxon>
        <taxon>Adenoviridae</taxon>
        <taxon>Aviadenovirus</taxon>
        <taxon>Aviadenovirus gallinae</taxon>
    </lineage>
</organism>
<proteinExistence type="predicted"/>
<evidence type="ECO:0000313" key="2">
    <source>
        <dbReference type="Proteomes" id="UP000101075"/>
    </source>
</evidence>
<reference evidence="1 2" key="1">
    <citation type="submission" date="2016-01" db="EMBL/GenBank/DDBJ databases">
        <title>Pathogenesis and genome characterization of Fowl adenovirus type D.</title>
        <authorList>
            <person name="Wang J."/>
            <person name="Li H."/>
            <person name="Liu S."/>
        </authorList>
    </citation>
    <scope>NUCLEOTIDE SEQUENCE [LARGE SCALE GENOMIC DNA]</scope>
    <source>
        <strain evidence="1">LN/1507</strain>
    </source>
</reference>
<dbReference type="EMBL" id="KU497449">
    <property type="protein sequence ID" value="ANP93627.1"/>
    <property type="molecule type" value="Genomic_DNA"/>
</dbReference>
<evidence type="ECO:0000313" key="1">
    <source>
        <dbReference type="EMBL" id="ANP93627.1"/>
    </source>
</evidence>
<protein>
    <submittedName>
        <fullName evidence="1">ORF24</fullName>
    </submittedName>
</protein>
<name>A0A1B1CUS9_9ADEN</name>